<dbReference type="AlphaFoldDB" id="D7KBR4"/>
<evidence type="ECO:0000313" key="2">
    <source>
        <dbReference type="EMBL" id="EFH69733.1"/>
    </source>
</evidence>
<feature type="non-terminal residue" evidence="2">
    <location>
        <position position="1"/>
    </location>
</feature>
<dbReference type="PANTHER" id="PTHR46284">
    <property type="entry name" value="PROTEIN KINESIN LIGHT CHAIN-RELATED 3"/>
    <property type="match status" value="1"/>
</dbReference>
<keyword evidence="3" id="KW-1185">Reference proteome</keyword>
<name>D7KBR4_ARALL</name>
<evidence type="ECO:0000256" key="1">
    <source>
        <dbReference type="SAM" id="MobiDB-lite"/>
    </source>
</evidence>
<dbReference type="Gramene" id="Al_scaffold_0001_2829">
    <property type="protein sequence ID" value="Al_scaffold_0001_2829"/>
    <property type="gene ID" value="Al_scaffold_0001_2829"/>
</dbReference>
<accession>D7KBR4</accession>
<dbReference type="PANTHER" id="PTHR46284:SF5">
    <property type="entry name" value="PROTEIN KINESIN LIGHT CHAIN-RELATED 3"/>
    <property type="match status" value="1"/>
</dbReference>
<feature type="region of interest" description="Disordered" evidence="1">
    <location>
        <begin position="39"/>
        <end position="58"/>
    </location>
</feature>
<dbReference type="Proteomes" id="UP000008694">
    <property type="component" value="Unassembled WGS sequence"/>
</dbReference>
<evidence type="ECO:0000313" key="3">
    <source>
        <dbReference type="Proteomes" id="UP000008694"/>
    </source>
</evidence>
<protein>
    <submittedName>
        <fullName evidence="2">Predicted protein</fullName>
    </submittedName>
</protein>
<proteinExistence type="predicted"/>
<feature type="compositionally biased region" description="Polar residues" evidence="1">
    <location>
        <begin position="39"/>
        <end position="52"/>
    </location>
</feature>
<dbReference type="EMBL" id="GL348713">
    <property type="protein sequence ID" value="EFH69733.1"/>
    <property type="molecule type" value="Genomic_DNA"/>
</dbReference>
<gene>
    <name evidence="2" type="ORF">ARALYDRAFT_680506</name>
</gene>
<dbReference type="HOGENOM" id="CLU_1559226_0_0_1"/>
<dbReference type="STRING" id="81972.D7KBR4"/>
<dbReference type="eggNOG" id="KOG1840">
    <property type="taxonomic scope" value="Eukaryota"/>
</dbReference>
<feature type="region of interest" description="Disordered" evidence="1">
    <location>
        <begin position="109"/>
        <end position="150"/>
    </location>
</feature>
<feature type="compositionally biased region" description="Polar residues" evidence="1">
    <location>
        <begin position="135"/>
        <end position="148"/>
    </location>
</feature>
<sequence length="172" mass="18955">RAVYSKELMEGGSVSELHSNADQLFDTTIEELCKNLCELQSSNQSPSRQSFGSYGDESKIDSDLQHLALGEMRDIDILEDEGDDEDEVAKPISNSIKLDLEVLPKDMEKQVGKKNVNKSNVGGGGMRKEKVGTTKLRTGNEEPSSENVELSRFLLNQARNLVSSGDKYPQSS</sequence>
<reference evidence="3" key="1">
    <citation type="journal article" date="2011" name="Nat. Genet.">
        <title>The Arabidopsis lyrata genome sequence and the basis of rapid genome size change.</title>
        <authorList>
            <person name="Hu T.T."/>
            <person name="Pattyn P."/>
            <person name="Bakker E.G."/>
            <person name="Cao J."/>
            <person name="Cheng J.-F."/>
            <person name="Clark R.M."/>
            <person name="Fahlgren N."/>
            <person name="Fawcett J.A."/>
            <person name="Grimwood J."/>
            <person name="Gundlach H."/>
            <person name="Haberer G."/>
            <person name="Hollister J.D."/>
            <person name="Ossowski S."/>
            <person name="Ottilar R.P."/>
            <person name="Salamov A.A."/>
            <person name="Schneeberger K."/>
            <person name="Spannagl M."/>
            <person name="Wang X."/>
            <person name="Yang L."/>
            <person name="Nasrallah M.E."/>
            <person name="Bergelson J."/>
            <person name="Carrington J.C."/>
            <person name="Gaut B.S."/>
            <person name="Schmutz J."/>
            <person name="Mayer K.F.X."/>
            <person name="Van de Peer Y."/>
            <person name="Grigoriev I.V."/>
            <person name="Nordborg M."/>
            <person name="Weigel D."/>
            <person name="Guo Y.-L."/>
        </authorList>
    </citation>
    <scope>NUCLEOTIDE SEQUENCE [LARGE SCALE GENOMIC DNA]</scope>
    <source>
        <strain evidence="3">cv. MN47</strain>
    </source>
</reference>
<organism evidence="3">
    <name type="scientific">Arabidopsis lyrata subsp. lyrata</name>
    <name type="common">Lyre-leaved rock-cress</name>
    <dbReference type="NCBI Taxonomy" id="81972"/>
    <lineage>
        <taxon>Eukaryota</taxon>
        <taxon>Viridiplantae</taxon>
        <taxon>Streptophyta</taxon>
        <taxon>Embryophyta</taxon>
        <taxon>Tracheophyta</taxon>
        <taxon>Spermatophyta</taxon>
        <taxon>Magnoliopsida</taxon>
        <taxon>eudicotyledons</taxon>
        <taxon>Gunneridae</taxon>
        <taxon>Pentapetalae</taxon>
        <taxon>rosids</taxon>
        <taxon>malvids</taxon>
        <taxon>Brassicales</taxon>
        <taxon>Brassicaceae</taxon>
        <taxon>Camelineae</taxon>
        <taxon>Arabidopsis</taxon>
    </lineage>
</organism>